<dbReference type="InterPro" id="IPR035996">
    <property type="entry name" value="4pyrrol_Methylase_sf"/>
</dbReference>
<evidence type="ECO:0000259" key="7">
    <source>
        <dbReference type="Pfam" id="PF13847"/>
    </source>
</evidence>
<dbReference type="Pfam" id="PF13847">
    <property type="entry name" value="Methyltransf_31"/>
    <property type="match status" value="1"/>
</dbReference>
<dbReference type="SUPFAM" id="SSF53790">
    <property type="entry name" value="Tetrapyrrole methylase"/>
    <property type="match status" value="2"/>
</dbReference>
<dbReference type="Gene3D" id="3.40.1010.10">
    <property type="entry name" value="Cobalt-precorrin-4 Transmethylase, Domain 1"/>
    <property type="match status" value="1"/>
</dbReference>
<evidence type="ECO:0000256" key="4">
    <source>
        <dbReference type="ARBA" id="ARBA00022679"/>
    </source>
</evidence>
<dbReference type="NCBIfam" id="TIGR02469">
    <property type="entry name" value="CbiT"/>
    <property type="match status" value="1"/>
</dbReference>
<dbReference type="Proteomes" id="UP000002026">
    <property type="component" value="Chromosome"/>
</dbReference>
<accession>C7N895</accession>
<reference evidence="8 9" key="1">
    <citation type="journal article" date="2009" name="Stand. Genomic Sci.">
        <title>Complete genome sequence of Slackia heliotrinireducens type strain (RHS 1).</title>
        <authorList>
            <person name="Pukall R."/>
            <person name="Lapidus A."/>
            <person name="Nolan M."/>
            <person name="Copeland A."/>
            <person name="Glavina Del Rio T."/>
            <person name="Lucas S."/>
            <person name="Chen F."/>
            <person name="Tice H."/>
            <person name="Cheng J.F."/>
            <person name="Chertkov O."/>
            <person name="Bruce D."/>
            <person name="Goodwin L."/>
            <person name="Kuske C."/>
            <person name="Brettin T."/>
            <person name="Detter J.C."/>
            <person name="Han C."/>
            <person name="Pitluck S."/>
            <person name="Pati A."/>
            <person name="Mavrommatis K."/>
            <person name="Ivanova N."/>
            <person name="Ovchinnikova G."/>
            <person name="Chen A."/>
            <person name="Palaniappan K."/>
            <person name="Schneider S."/>
            <person name="Rohde M."/>
            <person name="Chain P."/>
            <person name="D'haeseleer P."/>
            <person name="Goker M."/>
            <person name="Bristow J."/>
            <person name="Eisen J.A."/>
            <person name="Markowitz V."/>
            <person name="Kyrpides N.C."/>
            <person name="Klenk H.P."/>
            <person name="Hugenholtz P."/>
        </authorList>
    </citation>
    <scope>NUCLEOTIDE SEQUENCE [LARGE SCALE GENOMIC DNA]</scope>
    <source>
        <strain evidence="9">ATCC 29202 / DSM 20476 / NCTC 11029 / RHS 1</strain>
    </source>
</reference>
<dbReference type="EMBL" id="CP001684">
    <property type="protein sequence ID" value="ACV23130.1"/>
    <property type="molecule type" value="Genomic_DNA"/>
</dbReference>
<dbReference type="HOGENOM" id="CLU_031955_1_2_11"/>
<dbReference type="KEGG" id="shi:Shel_21190"/>
<dbReference type="Gene3D" id="3.40.50.150">
    <property type="entry name" value="Vaccinia Virus protein VP39"/>
    <property type="match status" value="1"/>
</dbReference>
<proteinExistence type="predicted"/>
<feature type="domain" description="Methyltransferase" evidence="7">
    <location>
        <begin position="294"/>
        <end position="354"/>
    </location>
</feature>
<dbReference type="eggNOG" id="COG2241">
    <property type="taxonomic scope" value="Bacteria"/>
</dbReference>
<organism evidence="8 9">
    <name type="scientific">Slackia heliotrinireducens (strain ATCC 29202 / DSM 20476 / NCTC 11029 / RHS 1)</name>
    <name type="common">Peptococcus heliotrinreducens</name>
    <dbReference type="NCBI Taxonomy" id="471855"/>
    <lineage>
        <taxon>Bacteria</taxon>
        <taxon>Bacillati</taxon>
        <taxon>Actinomycetota</taxon>
        <taxon>Coriobacteriia</taxon>
        <taxon>Eggerthellales</taxon>
        <taxon>Eggerthellaceae</taxon>
        <taxon>Slackia</taxon>
    </lineage>
</organism>
<dbReference type="SUPFAM" id="SSF53335">
    <property type="entry name" value="S-adenosyl-L-methionine-dependent methyltransferases"/>
    <property type="match status" value="1"/>
</dbReference>
<dbReference type="GO" id="GO:0008276">
    <property type="term" value="F:protein methyltransferase activity"/>
    <property type="evidence" value="ECO:0007669"/>
    <property type="project" value="InterPro"/>
</dbReference>
<protein>
    <submittedName>
        <fullName evidence="8">Precorrin-6y C5,15-methyltransferase (Decarboxylating), CbiE subunit,precorrin-6Y C5,15-methyltransferase (Decarboxylating), CbiT subunit</fullName>
    </submittedName>
</protein>
<evidence type="ECO:0000256" key="3">
    <source>
        <dbReference type="ARBA" id="ARBA00022603"/>
    </source>
</evidence>
<gene>
    <name evidence="8" type="ordered locus">Shel_21190</name>
</gene>
<feature type="domain" description="Tetrapyrrole methylase" evidence="6">
    <location>
        <begin position="138"/>
        <end position="234"/>
    </location>
</feature>
<dbReference type="InterPro" id="IPR050714">
    <property type="entry name" value="Cobalamin_biosynth_MTase"/>
</dbReference>
<dbReference type="RefSeq" id="WP_012799230.1">
    <property type="nucleotide sequence ID" value="NC_013165.1"/>
</dbReference>
<comment type="pathway">
    <text evidence="1">Cofactor biosynthesis; adenosylcobalamin biosynthesis.</text>
</comment>
<keyword evidence="2" id="KW-0169">Cobalamin biosynthesis</keyword>
<name>C7N895_SLAHD</name>
<dbReference type="GO" id="GO:0009236">
    <property type="term" value="P:cobalamin biosynthetic process"/>
    <property type="evidence" value="ECO:0007669"/>
    <property type="project" value="UniProtKB-UniPathway"/>
</dbReference>
<keyword evidence="3 8" id="KW-0489">Methyltransferase</keyword>
<dbReference type="eggNOG" id="COG2242">
    <property type="taxonomic scope" value="Bacteria"/>
</dbReference>
<keyword evidence="9" id="KW-1185">Reference proteome</keyword>
<dbReference type="InterPro" id="IPR014008">
    <property type="entry name" value="Cbl_synth_MTase_CbiT"/>
</dbReference>
<keyword evidence="4 8" id="KW-0808">Transferase</keyword>
<dbReference type="AlphaFoldDB" id="C7N895"/>
<evidence type="ECO:0000256" key="1">
    <source>
        <dbReference type="ARBA" id="ARBA00004953"/>
    </source>
</evidence>
<dbReference type="InterPro" id="IPR012818">
    <property type="entry name" value="CbiE"/>
</dbReference>
<evidence type="ECO:0000256" key="5">
    <source>
        <dbReference type="ARBA" id="ARBA00022691"/>
    </source>
</evidence>
<dbReference type="CDD" id="cd11644">
    <property type="entry name" value="Precorrin-6Y-MT"/>
    <property type="match status" value="1"/>
</dbReference>
<dbReference type="CDD" id="cd02440">
    <property type="entry name" value="AdoMet_MTases"/>
    <property type="match status" value="1"/>
</dbReference>
<evidence type="ECO:0000313" key="8">
    <source>
        <dbReference type="EMBL" id="ACV23130.1"/>
    </source>
</evidence>
<dbReference type="PANTHER" id="PTHR43182">
    <property type="entry name" value="COBALT-PRECORRIN-6B C(15)-METHYLTRANSFERASE (DECARBOXYLATING)"/>
    <property type="match status" value="1"/>
</dbReference>
<dbReference type="InterPro" id="IPR025714">
    <property type="entry name" value="Methyltranfer_dom"/>
</dbReference>
<keyword evidence="5" id="KW-0949">S-adenosyl-L-methionine</keyword>
<dbReference type="InterPro" id="IPR029063">
    <property type="entry name" value="SAM-dependent_MTases_sf"/>
</dbReference>
<dbReference type="InterPro" id="IPR000878">
    <property type="entry name" value="4pyrrol_Mease"/>
</dbReference>
<evidence type="ECO:0000259" key="6">
    <source>
        <dbReference type="Pfam" id="PF00590"/>
    </source>
</evidence>
<evidence type="ECO:0000256" key="2">
    <source>
        <dbReference type="ARBA" id="ARBA00022573"/>
    </source>
</evidence>
<dbReference type="InterPro" id="IPR014777">
    <property type="entry name" value="4pyrrole_Mease_sub1"/>
</dbReference>
<dbReference type="UniPathway" id="UPA00148"/>
<dbReference type="InterPro" id="IPR014776">
    <property type="entry name" value="4pyrrole_Mease_sub2"/>
</dbReference>
<evidence type="ECO:0000313" key="9">
    <source>
        <dbReference type="Proteomes" id="UP000002026"/>
    </source>
</evidence>
<sequence length="451" mass="46976">MLVNIIGAGMGTLNTMTVAAHMALKGSGLVIGAQRLLDKLGPFAPEGAAQLPLYRPDDIVDALKAHADVPQASILLSGDVGFYSGAAGIHRALAPYETERRAGFFMVEDGHIQADYFDIDADGMPRAASAPAEGGFACSVKIHSGVSSLVYFCDKLRLPWQDVFATSAHGRDCDVAGEVRRHTKTFFLTGGKAKAQDVCARLQDAGFGGLRAVVGEGLSYPGERFVCGTVDELAGLTFDDLAVLLVFNPLAAAPTTACLPDDAFERSSEGGRMVPMTKEEIRAVAVSKLGIAPDSVVWDVGSGTGSITVACARAACAGQVHAVEMRPEAVELTRRNVSKFGLGNVTVTQGRAPEALAGLPAPDCVFIGGTTGSMADVIQAAVSANPQVRIVATAVTLETTAQLAQTVAACGLQHAEIIQLSVARSHQVGEYHLMKAENPVFMLSADGPGAR</sequence>
<dbReference type="GO" id="GO:0032259">
    <property type="term" value="P:methylation"/>
    <property type="evidence" value="ECO:0007669"/>
    <property type="project" value="UniProtKB-KW"/>
</dbReference>
<dbReference type="Gene3D" id="3.30.950.10">
    <property type="entry name" value="Methyltransferase, Cobalt-precorrin-4 Transmethylase, Domain 2"/>
    <property type="match status" value="1"/>
</dbReference>
<dbReference type="STRING" id="471855.Shel_21190"/>
<dbReference type="PANTHER" id="PTHR43182:SF1">
    <property type="entry name" value="COBALT-PRECORRIN-7 C(5)-METHYLTRANSFERASE"/>
    <property type="match status" value="1"/>
</dbReference>
<dbReference type="Pfam" id="PF00590">
    <property type="entry name" value="TP_methylase"/>
    <property type="match status" value="1"/>
</dbReference>